<evidence type="ECO:0000256" key="7">
    <source>
        <dbReference type="SAM" id="SignalP"/>
    </source>
</evidence>
<proteinExistence type="inferred from homology"/>
<dbReference type="RefSeq" id="WP_014111509.1">
    <property type="nucleotide sequence ID" value="NC_016043.1"/>
</dbReference>
<keyword evidence="4" id="KW-0997">Cell inner membrane</keyword>
<dbReference type="EMBL" id="CP003059">
    <property type="protein sequence ID" value="AEP36613.1"/>
    <property type="molecule type" value="Genomic_DNA"/>
</dbReference>
<evidence type="ECO:0000313" key="13">
    <source>
        <dbReference type="Proteomes" id="UP000009284"/>
    </source>
</evidence>
<feature type="domain" description="Multidrug resistance protein MdtA-like beta-barrel" evidence="10">
    <location>
        <begin position="203"/>
        <end position="285"/>
    </location>
</feature>
<keyword evidence="7" id="KW-0732">Signal</keyword>
<feature type="coiled-coil region" evidence="6">
    <location>
        <begin position="135"/>
        <end position="162"/>
    </location>
</feature>
<dbReference type="Proteomes" id="UP000009284">
    <property type="component" value="Chromosome"/>
</dbReference>
<dbReference type="HOGENOM" id="CLU_018816_2_0_4"/>
<evidence type="ECO:0000256" key="4">
    <source>
        <dbReference type="ARBA" id="ARBA00022519"/>
    </source>
</evidence>
<dbReference type="Gene3D" id="2.40.50.100">
    <property type="match status" value="1"/>
</dbReference>
<accession>G4QB72</accession>
<name>G4QB72_TAYAM</name>
<dbReference type="eggNOG" id="COG0845">
    <property type="taxonomic scope" value="Bacteria"/>
</dbReference>
<dbReference type="Pfam" id="PF25944">
    <property type="entry name" value="Beta-barrel_RND"/>
    <property type="match status" value="1"/>
</dbReference>
<feature type="signal peptide" evidence="7">
    <location>
        <begin position="1"/>
        <end position="20"/>
    </location>
</feature>
<evidence type="ECO:0000256" key="3">
    <source>
        <dbReference type="ARBA" id="ARBA00022475"/>
    </source>
</evidence>
<dbReference type="AlphaFoldDB" id="G4QB72"/>
<gene>
    <name evidence="12" type="ordered locus">TASI_0844</name>
</gene>
<sequence length="362" mass="40053">MIRRFLLLVFFCTLSLNSYSQDKKRPQVATKVSVETVIKTELNLIVDSLGTAVPSETVIVRPQISGPVTKIFFKDGAQVEAGEPLYEIDPSSLTAKLNQIRSQAVISESKLLTAQQDLKRYQTLFKQDSIARQQVEKQQALVNQLKAEQIGLKAQVDQAQINLDYSIVKAPISGRLGISTIDVGNIATTNSQEGLVSIIQTNPMEVEFSLSDKFISKVAPKFYKGEKLKVTLIDSTSKDSYAEGELVSLDNQIDTKTGTIKLKASFDNSEYILFPNQFVNVNLYVENFKDALALKSESVQYGKDGPFVFRVKEDSTVEMVSIKLGIVDKGLTQIVSGLEENDKVVLEGVDRLKSGSKVEIIE</sequence>
<dbReference type="Pfam" id="PF25989">
    <property type="entry name" value="YknX_C"/>
    <property type="match status" value="1"/>
</dbReference>
<dbReference type="Gene3D" id="2.40.420.20">
    <property type="match status" value="1"/>
</dbReference>
<dbReference type="InterPro" id="IPR006143">
    <property type="entry name" value="RND_pump_MFP"/>
</dbReference>
<evidence type="ECO:0000256" key="6">
    <source>
        <dbReference type="SAM" id="Coils"/>
    </source>
</evidence>
<dbReference type="KEGG" id="tas:TASI_0844"/>
<organism evidence="12 13">
    <name type="scientific">Taylorella asinigenitalis (strain MCE3)</name>
    <dbReference type="NCBI Taxonomy" id="1008459"/>
    <lineage>
        <taxon>Bacteria</taxon>
        <taxon>Pseudomonadati</taxon>
        <taxon>Pseudomonadota</taxon>
        <taxon>Betaproteobacteria</taxon>
        <taxon>Burkholderiales</taxon>
        <taxon>Alcaligenaceae</taxon>
        <taxon>Taylorella</taxon>
    </lineage>
</organism>
<evidence type="ECO:0000259" key="8">
    <source>
        <dbReference type="Pfam" id="PF25876"/>
    </source>
</evidence>
<dbReference type="Gene3D" id="1.10.287.470">
    <property type="entry name" value="Helix hairpin bin"/>
    <property type="match status" value="1"/>
</dbReference>
<dbReference type="InterPro" id="IPR058624">
    <property type="entry name" value="MdtA-like_HH"/>
</dbReference>
<comment type="subcellular location">
    <subcellularLocation>
        <location evidence="1">Cell membrane</location>
    </subcellularLocation>
</comment>
<dbReference type="GO" id="GO:1990281">
    <property type="term" value="C:efflux pump complex"/>
    <property type="evidence" value="ECO:0007669"/>
    <property type="project" value="TreeGrafter"/>
</dbReference>
<evidence type="ECO:0000259" key="10">
    <source>
        <dbReference type="Pfam" id="PF25944"/>
    </source>
</evidence>
<comment type="similarity">
    <text evidence="2">Belongs to the membrane fusion protein (MFP) (TC 8.A.1) family.</text>
</comment>
<dbReference type="Gene3D" id="2.40.30.170">
    <property type="match status" value="1"/>
</dbReference>
<dbReference type="SUPFAM" id="SSF111369">
    <property type="entry name" value="HlyD-like secretion proteins"/>
    <property type="match status" value="1"/>
</dbReference>
<dbReference type="GO" id="GO:0015562">
    <property type="term" value="F:efflux transmembrane transporter activity"/>
    <property type="evidence" value="ECO:0007669"/>
    <property type="project" value="TreeGrafter"/>
</dbReference>
<dbReference type="InterPro" id="IPR058637">
    <property type="entry name" value="YknX-like_C"/>
</dbReference>
<keyword evidence="5" id="KW-0472">Membrane</keyword>
<evidence type="ECO:0000259" key="11">
    <source>
        <dbReference type="Pfam" id="PF25989"/>
    </source>
</evidence>
<protein>
    <submittedName>
        <fullName evidence="12">RND efflux membrane fusion protein</fullName>
    </submittedName>
</protein>
<evidence type="ECO:0000313" key="12">
    <source>
        <dbReference type="EMBL" id="AEP36613.1"/>
    </source>
</evidence>
<keyword evidence="3" id="KW-1003">Cell membrane</keyword>
<dbReference type="STRING" id="1008459.TASI_0844"/>
<keyword evidence="13" id="KW-1185">Reference proteome</keyword>
<dbReference type="InterPro" id="IPR058625">
    <property type="entry name" value="MdtA-like_BSH"/>
</dbReference>
<evidence type="ECO:0000259" key="9">
    <source>
        <dbReference type="Pfam" id="PF25917"/>
    </source>
</evidence>
<evidence type="ECO:0000256" key="1">
    <source>
        <dbReference type="ARBA" id="ARBA00004236"/>
    </source>
</evidence>
<feature type="domain" description="YknX-like C-terminal permuted SH3-like" evidence="11">
    <location>
        <begin position="295"/>
        <end position="360"/>
    </location>
</feature>
<dbReference type="OrthoDB" id="9783047at2"/>
<dbReference type="PANTHER" id="PTHR30469">
    <property type="entry name" value="MULTIDRUG RESISTANCE PROTEIN MDTA"/>
    <property type="match status" value="1"/>
</dbReference>
<dbReference type="NCBIfam" id="TIGR01730">
    <property type="entry name" value="RND_mfp"/>
    <property type="match status" value="1"/>
</dbReference>
<reference evidence="12 13" key="2">
    <citation type="journal article" date="2012" name="PLoS ONE">
        <title>Genomic characterization of the taylorella genus.</title>
        <authorList>
            <person name="Hebert L."/>
            <person name="Moumen B."/>
            <person name="Pons N."/>
            <person name="Duquesne F."/>
            <person name="Breuil M.F."/>
            <person name="Goux D."/>
            <person name="Batto J.M."/>
            <person name="Laugier C."/>
            <person name="Renault P."/>
            <person name="Petry S."/>
        </authorList>
    </citation>
    <scope>NUCLEOTIDE SEQUENCE [LARGE SCALE GENOMIC DNA]</scope>
    <source>
        <strain evidence="12 13">MCE3</strain>
    </source>
</reference>
<evidence type="ECO:0000256" key="2">
    <source>
        <dbReference type="ARBA" id="ARBA00009477"/>
    </source>
</evidence>
<feature type="domain" description="Multidrug resistance protein MdtA-like barrel-sandwich hybrid" evidence="9">
    <location>
        <begin position="56"/>
        <end position="197"/>
    </location>
</feature>
<dbReference type="Pfam" id="PF25917">
    <property type="entry name" value="BSH_RND"/>
    <property type="match status" value="1"/>
</dbReference>
<keyword evidence="6" id="KW-0175">Coiled coil</keyword>
<reference key="1">
    <citation type="submission" date="2011-09" db="EMBL/GenBank/DDBJ databases">
        <title>Genomic characterization of the Taylorella genus.</title>
        <authorList>
            <person name="Hebert L."/>
            <person name="Moumen B."/>
            <person name="Pons N."/>
            <person name="Duquesne F."/>
            <person name="Breuil M.-F."/>
            <person name="Goux D."/>
            <person name="Batto J.-M."/>
            <person name="Renault P."/>
            <person name="Laugier C."/>
            <person name="Petry S."/>
        </authorList>
    </citation>
    <scope>NUCLEOTIDE SEQUENCE</scope>
    <source>
        <strain>MCE3</strain>
    </source>
</reference>
<feature type="domain" description="Multidrug resistance protein MdtA-like alpha-helical hairpin" evidence="8">
    <location>
        <begin position="97"/>
        <end position="166"/>
    </location>
</feature>
<dbReference type="Pfam" id="PF25876">
    <property type="entry name" value="HH_MFP_RND"/>
    <property type="match status" value="1"/>
</dbReference>
<evidence type="ECO:0000256" key="5">
    <source>
        <dbReference type="ARBA" id="ARBA00023136"/>
    </source>
</evidence>
<dbReference type="InterPro" id="IPR058626">
    <property type="entry name" value="MdtA-like_b-barrel"/>
</dbReference>
<feature type="chain" id="PRO_5003467361" evidence="7">
    <location>
        <begin position="21"/>
        <end position="362"/>
    </location>
</feature>
<dbReference type="PANTHER" id="PTHR30469:SF12">
    <property type="entry name" value="MULTIDRUG RESISTANCE PROTEIN MDTA"/>
    <property type="match status" value="1"/>
</dbReference>